<comment type="caution">
    <text evidence="1">The sequence shown here is derived from an EMBL/GenBank/DDBJ whole genome shotgun (WGS) entry which is preliminary data.</text>
</comment>
<evidence type="ECO:0000313" key="1">
    <source>
        <dbReference type="EMBL" id="GBH13127.1"/>
    </source>
</evidence>
<keyword evidence="1" id="KW-0418">Kinase</keyword>
<dbReference type="GO" id="GO:0016301">
    <property type="term" value="F:kinase activity"/>
    <property type="evidence" value="ECO:0007669"/>
    <property type="project" value="UniProtKB-KW"/>
</dbReference>
<gene>
    <name evidence="1" type="ORF">KPSA1_06609</name>
    <name evidence="2" type="ORF">KPSA3_01251</name>
</gene>
<dbReference type="Proteomes" id="UP000247480">
    <property type="component" value="Unassembled WGS sequence"/>
</dbReference>
<reference evidence="2 4" key="2">
    <citation type="submission" date="2018-04" db="EMBL/GenBank/DDBJ databases">
        <title>Draft genome sequence of Pseudomonas syringae pv. actinidiae biovar 3 strains isolated from kiwifruit in Kagawa prefecture.</title>
        <authorList>
            <person name="Tabuchi M."/>
            <person name="Saito M."/>
            <person name="Fujiwara S."/>
            <person name="Sasa N."/>
            <person name="Akimitsu K."/>
            <person name="Gomi K."/>
            <person name="Konishi-Sugita S."/>
            <person name="Hamano K."/>
            <person name="Kataoka I."/>
        </authorList>
    </citation>
    <scope>NUCLEOTIDE SEQUENCE [LARGE SCALE GENOMIC DNA]</scope>
    <source>
        <strain evidence="2 4">MAFF212211</strain>
    </source>
</reference>
<evidence type="ECO:0000313" key="4">
    <source>
        <dbReference type="Proteomes" id="UP000248291"/>
    </source>
</evidence>
<dbReference type="Proteomes" id="UP000248291">
    <property type="component" value="Unassembled WGS sequence"/>
</dbReference>
<dbReference type="AlphaFoldDB" id="A0A2V0QK08"/>
<dbReference type="EMBL" id="BGKA01000041">
    <property type="protein sequence ID" value="GBH15328.1"/>
    <property type="molecule type" value="Genomic_DNA"/>
</dbReference>
<organism evidence="1 3">
    <name type="scientific">Pseudomonas syringae pv. actinidiae</name>
    <dbReference type="NCBI Taxonomy" id="103796"/>
    <lineage>
        <taxon>Bacteria</taxon>
        <taxon>Pseudomonadati</taxon>
        <taxon>Pseudomonadota</taxon>
        <taxon>Gammaproteobacteria</taxon>
        <taxon>Pseudomonadales</taxon>
        <taxon>Pseudomonadaceae</taxon>
        <taxon>Pseudomonas</taxon>
        <taxon>Pseudomonas syringae</taxon>
    </lineage>
</organism>
<protein>
    <submittedName>
        <fullName evidence="1">Sugar or nucleoside kinase</fullName>
    </submittedName>
</protein>
<keyword evidence="1" id="KW-0808">Transferase</keyword>
<reference evidence="1 3" key="1">
    <citation type="submission" date="2018-04" db="EMBL/GenBank/DDBJ databases">
        <title>Draft genome sequence of Pseudomonas syringae pv. actinidiae biovar 1 strains isolated from kiwifruit in Kagawa prefecture.</title>
        <authorList>
            <person name="Tabuchi M."/>
            <person name="Saito M."/>
            <person name="Fujiwara S."/>
            <person name="Sasa N."/>
            <person name="Akimitsu K."/>
            <person name="Gomi K."/>
            <person name="Konishi-Sugita S."/>
            <person name="Hamano K."/>
            <person name="Kataoka I."/>
        </authorList>
    </citation>
    <scope>NUCLEOTIDE SEQUENCE [LARGE SCALE GENOMIC DNA]</scope>
    <source>
        <strain evidence="1 3">MAFF212206</strain>
    </source>
</reference>
<accession>A0A2V0QK08</accession>
<proteinExistence type="predicted"/>
<dbReference type="EMBL" id="BGJZ01000342">
    <property type="protein sequence ID" value="GBH13127.1"/>
    <property type="molecule type" value="Genomic_DNA"/>
</dbReference>
<evidence type="ECO:0000313" key="3">
    <source>
        <dbReference type="Proteomes" id="UP000247480"/>
    </source>
</evidence>
<sequence length="91" mass="10411">MTKRLTRASALCVRLPATLVERARRLSAHRYTHFLKSPENGGVQASARRAWERTCSRKLYFGRYISRGCHGPFADKSAPTAFRQNQKRTCV</sequence>
<evidence type="ECO:0000313" key="2">
    <source>
        <dbReference type="EMBL" id="GBH15328.1"/>
    </source>
</evidence>
<name>A0A2V0QK08_PSESF</name>